<keyword evidence="4" id="KW-1003">Cell membrane</keyword>
<comment type="caution">
    <text evidence="12">The sequence shown here is derived from an EMBL/GenBank/DDBJ whole genome shotgun (WGS) entry which is preliminary data.</text>
</comment>
<keyword evidence="10" id="KW-0812">Transmembrane</keyword>
<keyword evidence="9" id="KW-0067">ATP-binding</keyword>
<dbReference type="InterPro" id="IPR050980">
    <property type="entry name" value="2C_sensor_his_kinase"/>
</dbReference>
<dbReference type="InterPro" id="IPR003594">
    <property type="entry name" value="HATPase_dom"/>
</dbReference>
<evidence type="ECO:0000256" key="1">
    <source>
        <dbReference type="ARBA" id="ARBA00000085"/>
    </source>
</evidence>
<evidence type="ECO:0000256" key="3">
    <source>
        <dbReference type="ARBA" id="ARBA00012438"/>
    </source>
</evidence>
<dbReference type="InterPro" id="IPR003661">
    <property type="entry name" value="HisK_dim/P_dom"/>
</dbReference>
<evidence type="ECO:0000256" key="8">
    <source>
        <dbReference type="ARBA" id="ARBA00022777"/>
    </source>
</evidence>
<dbReference type="SMART" id="SM00387">
    <property type="entry name" value="HATPase_c"/>
    <property type="match status" value="1"/>
</dbReference>
<evidence type="ECO:0000256" key="2">
    <source>
        <dbReference type="ARBA" id="ARBA00004651"/>
    </source>
</evidence>
<reference evidence="12" key="1">
    <citation type="journal article" date="2014" name="Int. J. Syst. Evol. Microbiol.">
        <title>Complete genome sequence of Corynebacterium casei LMG S-19264T (=DSM 44701T), isolated from a smear-ripened cheese.</title>
        <authorList>
            <consortium name="US DOE Joint Genome Institute (JGI-PGF)"/>
            <person name="Walter F."/>
            <person name="Albersmeier A."/>
            <person name="Kalinowski J."/>
            <person name="Ruckert C."/>
        </authorList>
    </citation>
    <scope>NUCLEOTIDE SEQUENCE</scope>
    <source>
        <strain evidence="12">NBRC 110023</strain>
    </source>
</reference>
<dbReference type="GO" id="GO:0005886">
    <property type="term" value="C:plasma membrane"/>
    <property type="evidence" value="ECO:0007669"/>
    <property type="project" value="UniProtKB-SubCell"/>
</dbReference>
<reference evidence="12" key="2">
    <citation type="submission" date="2023-01" db="EMBL/GenBank/DDBJ databases">
        <title>Draft genome sequence of Agaribacter marinus strain NBRC 110023.</title>
        <authorList>
            <person name="Sun Q."/>
            <person name="Mori K."/>
        </authorList>
    </citation>
    <scope>NUCLEOTIDE SEQUENCE</scope>
    <source>
        <strain evidence="12">NBRC 110023</strain>
    </source>
</reference>
<dbReference type="InterPro" id="IPR036097">
    <property type="entry name" value="HisK_dim/P_sf"/>
</dbReference>
<dbReference type="SUPFAM" id="SSF55874">
    <property type="entry name" value="ATPase domain of HSP90 chaperone/DNA topoisomerase II/histidine kinase"/>
    <property type="match status" value="1"/>
</dbReference>
<dbReference type="SUPFAM" id="SSF47384">
    <property type="entry name" value="Homodimeric domain of signal transducing histidine kinase"/>
    <property type="match status" value="1"/>
</dbReference>
<dbReference type="PANTHER" id="PTHR44936">
    <property type="entry name" value="SENSOR PROTEIN CREC"/>
    <property type="match status" value="1"/>
</dbReference>
<keyword evidence="7" id="KW-0547">Nucleotide-binding</keyword>
<keyword evidence="6" id="KW-0808">Transferase</keyword>
<dbReference type="EC" id="2.7.13.3" evidence="3"/>
<evidence type="ECO:0000313" key="13">
    <source>
        <dbReference type="Proteomes" id="UP001156601"/>
    </source>
</evidence>
<evidence type="ECO:0000256" key="6">
    <source>
        <dbReference type="ARBA" id="ARBA00022679"/>
    </source>
</evidence>
<dbReference type="Gene3D" id="1.10.287.130">
    <property type="match status" value="1"/>
</dbReference>
<name>A0AA37T2V2_9ALTE</name>
<keyword evidence="5" id="KW-0597">Phosphoprotein</keyword>
<evidence type="ECO:0000256" key="9">
    <source>
        <dbReference type="ARBA" id="ARBA00022840"/>
    </source>
</evidence>
<dbReference type="AlphaFoldDB" id="A0AA37T2V2"/>
<feature type="transmembrane region" description="Helical" evidence="10">
    <location>
        <begin position="124"/>
        <end position="147"/>
    </location>
</feature>
<accession>A0AA37T2V2</accession>
<dbReference type="GO" id="GO:0000155">
    <property type="term" value="F:phosphorelay sensor kinase activity"/>
    <property type="evidence" value="ECO:0007669"/>
    <property type="project" value="InterPro"/>
</dbReference>
<dbReference type="CDD" id="cd00082">
    <property type="entry name" value="HisKA"/>
    <property type="match status" value="1"/>
</dbReference>
<sequence length="408" mass="45383">MAKLFISFYAFITLSLIVISSVLDVLLPSENTHSPELQVLSELTNSLKKHPQILASALTNKNLTFQTLHLSDIAWPNELRDKIRLGENVILYDNDGQTIFVPLENDSIIAISIPDEAKQNKDYFFVYAFVFLILLAALTAAWSWPLWRDLSKVNQSAQSFDKHGHLQAIEVRKSSLIYPIAKTLNGLNDKVADVLNNQRMLTGAVAHEFRTPIARLKFALAMHPTPESKEWVALQSDLDELETLVQELLDYTQYESIEPELNVAELPLKALCENLVSKFAVSTECNISVGGDACILNGDGHFIERAISNLLANAIRHAKSEVKIGIECDEKHIILSVDDDGAGIKTEMMTKIFTPFYRPDAGRDRIKGGAGLGLAIVQRIQHWHGGECYAETSATLGGARLVLMYPKD</sequence>
<dbReference type="Pfam" id="PF02518">
    <property type="entry name" value="HATPase_c"/>
    <property type="match status" value="1"/>
</dbReference>
<keyword evidence="13" id="KW-1185">Reference proteome</keyword>
<keyword evidence="10" id="KW-1133">Transmembrane helix</keyword>
<keyword evidence="8 12" id="KW-0418">Kinase</keyword>
<dbReference type="EMBL" id="BSOT01000006">
    <property type="protein sequence ID" value="GLR71258.1"/>
    <property type="molecule type" value="Genomic_DNA"/>
</dbReference>
<dbReference type="Pfam" id="PF00512">
    <property type="entry name" value="HisKA"/>
    <property type="match status" value="1"/>
</dbReference>
<evidence type="ECO:0000259" key="11">
    <source>
        <dbReference type="PROSITE" id="PS50109"/>
    </source>
</evidence>
<proteinExistence type="predicted"/>
<dbReference type="SMART" id="SM00388">
    <property type="entry name" value="HisKA"/>
    <property type="match status" value="1"/>
</dbReference>
<dbReference type="InterPro" id="IPR036890">
    <property type="entry name" value="HATPase_C_sf"/>
</dbReference>
<dbReference type="InterPro" id="IPR004358">
    <property type="entry name" value="Sig_transdc_His_kin-like_C"/>
</dbReference>
<evidence type="ECO:0000256" key="7">
    <source>
        <dbReference type="ARBA" id="ARBA00022741"/>
    </source>
</evidence>
<organism evidence="12 13">
    <name type="scientific">Agaribacter marinus</name>
    <dbReference type="NCBI Taxonomy" id="1431249"/>
    <lineage>
        <taxon>Bacteria</taxon>
        <taxon>Pseudomonadati</taxon>
        <taxon>Pseudomonadota</taxon>
        <taxon>Gammaproteobacteria</taxon>
        <taxon>Alteromonadales</taxon>
        <taxon>Alteromonadaceae</taxon>
        <taxon>Agaribacter</taxon>
    </lineage>
</organism>
<dbReference type="PANTHER" id="PTHR44936:SF10">
    <property type="entry name" value="SENSOR PROTEIN RSTB"/>
    <property type="match status" value="1"/>
</dbReference>
<feature type="domain" description="Histidine kinase" evidence="11">
    <location>
        <begin position="204"/>
        <end position="408"/>
    </location>
</feature>
<evidence type="ECO:0000256" key="5">
    <source>
        <dbReference type="ARBA" id="ARBA00022553"/>
    </source>
</evidence>
<dbReference type="RefSeq" id="WP_284217616.1">
    <property type="nucleotide sequence ID" value="NZ_BSOT01000006.1"/>
</dbReference>
<dbReference type="Proteomes" id="UP001156601">
    <property type="component" value="Unassembled WGS sequence"/>
</dbReference>
<dbReference type="PRINTS" id="PR00344">
    <property type="entry name" value="BCTRLSENSOR"/>
</dbReference>
<keyword evidence="10" id="KW-0472">Membrane</keyword>
<protein>
    <recommendedName>
        <fullName evidence="3">histidine kinase</fullName>
        <ecNumber evidence="3">2.7.13.3</ecNumber>
    </recommendedName>
</protein>
<dbReference type="GO" id="GO:0005524">
    <property type="term" value="F:ATP binding"/>
    <property type="evidence" value="ECO:0007669"/>
    <property type="project" value="UniProtKB-KW"/>
</dbReference>
<dbReference type="InterPro" id="IPR005467">
    <property type="entry name" value="His_kinase_dom"/>
</dbReference>
<dbReference type="Gene3D" id="3.30.565.10">
    <property type="entry name" value="Histidine kinase-like ATPase, C-terminal domain"/>
    <property type="match status" value="1"/>
</dbReference>
<comment type="subcellular location">
    <subcellularLocation>
        <location evidence="2">Cell membrane</location>
        <topology evidence="2">Multi-pass membrane protein</topology>
    </subcellularLocation>
</comment>
<feature type="transmembrane region" description="Helical" evidence="10">
    <location>
        <begin position="6"/>
        <end position="27"/>
    </location>
</feature>
<evidence type="ECO:0000313" key="12">
    <source>
        <dbReference type="EMBL" id="GLR71258.1"/>
    </source>
</evidence>
<dbReference type="PROSITE" id="PS50109">
    <property type="entry name" value="HIS_KIN"/>
    <property type="match status" value="1"/>
</dbReference>
<gene>
    <name evidence="12" type="primary">rstB_2</name>
    <name evidence="12" type="ORF">GCM10007852_21660</name>
</gene>
<evidence type="ECO:0000256" key="4">
    <source>
        <dbReference type="ARBA" id="ARBA00022475"/>
    </source>
</evidence>
<evidence type="ECO:0000256" key="10">
    <source>
        <dbReference type="SAM" id="Phobius"/>
    </source>
</evidence>
<comment type="catalytic activity">
    <reaction evidence="1">
        <text>ATP + protein L-histidine = ADP + protein N-phospho-L-histidine.</text>
        <dbReference type="EC" id="2.7.13.3"/>
    </reaction>
</comment>